<dbReference type="GO" id="GO:0043139">
    <property type="term" value="F:5'-3' DNA helicase activity"/>
    <property type="evidence" value="ECO:0007669"/>
    <property type="project" value="TreeGrafter"/>
</dbReference>
<name>A0AAD6UI60_9AGAR</name>
<sequence>MVAQPFTVAHNIFKAPHPPILVTPCNETILSREIVEQFLATADGGIIGVAPAYGRNCQLFALAFASAENVLVVYLARKPPVTKGKKSAPGARELLEDLILCAESHTKFAFRMDILSTSLYLDYGLRMTGAVDLLSAAPERRHSLGALMTVLGGEEGLQKENLITLFEHEENVSAPAADISLQAWTAWRAATLESMSKRLAEIPRIDTRSLSEARLRSLARLNREARILIQLKPTRVENEVDTEFSCKAGKLQVTSTRFKTRVLASNNQRVEVESTVEGKVSTFSGKTVFVDGRAARIALTSDSFQGDTIRVTTIGRERETRAESQREKIVMRALQGRSTLLDNPFFQALWLPDERPAWSTVLRATHDTSLYYPHATLNDSQRAAVRAILSTDNANRVTVVQGPPGTGKTTVIAAAVVSILSSADHERTVWVVAQSNVAVKNIAEKLADVDCDFALLVSKAAYAYLRHEHLYAKIMDSVVRSDDMTDDIVTVKKQLAGIRVVLCTLSMFSSFRISPITRIVPVQTVMVDEASQVEIGNYVPMLNSFSKSLQKLVLIGDDKQLPPYGQNGIDSLQSVFEIDHLRQQAVFLDTQSCPNSLDLSSGNMSTMANSKVVKGTEVAKGRSWINVAEAQAAIAEARKYHAKGQSYRIITPYDAQRSILESTLKAAKIPWENKVFCVDSFQGNEDDYVILSVVRTENIGFLAEQRRVNVMLSRCRKGMVICTNRTFLQEYTNTLARNWALQTPSLEARSRDLPIGVAPGYSKSGGLVALAIADDTYCLIVRFYSNSGHAAPGSPRSKGRGGKRSDQPAPNRDTSGRKVLEDLVLCRTSGDLLAFDFGPLSMSLYCGVDLRVTNGVDIQSAFSAVDRKPLSAIRAAVGDSIRVFEDNVKDAFENPIYQPDKKNSTTDLAMRAWISQYLVCISNGAETFTKVPKINTQQLQPQTLDILAKSVVMSVQNSRGATYTVHGRSGGVDGRSVNLDILPLDKTKTILKIQSIGRDDPTTAEAQRAAAVLRILQGDLALLTDNPWMKNIWFPAPPSESHDLELLVWPSEWTSPQEKIATLSSAQTTKDNPGRHNLNKSQQQAVDTMLSRSDTDRITIIQGPPGTGKTSVIAAYVQSAIEQHQTGFAVHPEHVDEASQIEIVFTKYQATLRKMCFIGDDKQLPPYGQEDLQDLQSIFEITHLHRLCLFLDTQYRMPPQIGAFISTNIYDGKLKSNPRHPIPDSVVACQFIDVVGSKEQGQTTGKSIINALEAEAVIKLAQHLQEHQKNYKIITPYDAQRVLIETQMQETEGLHWEEKANQCDLSKYVGDIGWLDMKNVISGEFLDNPRKRDMTKA</sequence>
<keyword evidence="4" id="KW-0347">Helicase</keyword>
<dbReference type="Pfam" id="PF13086">
    <property type="entry name" value="AAA_11"/>
    <property type="match status" value="1"/>
</dbReference>
<keyword evidence="10" id="KW-1185">Reference proteome</keyword>
<feature type="domain" description="DNA2/NAM7 helicase-like C-terminal" evidence="8">
    <location>
        <begin position="611"/>
        <end position="725"/>
    </location>
</feature>
<evidence type="ECO:0000313" key="9">
    <source>
        <dbReference type="EMBL" id="KAJ7104047.1"/>
    </source>
</evidence>
<comment type="caution">
    <text evidence="9">The sequence shown here is derived from an EMBL/GenBank/DDBJ whole genome shotgun (WGS) entry which is preliminary data.</text>
</comment>
<evidence type="ECO:0000256" key="2">
    <source>
        <dbReference type="ARBA" id="ARBA00022741"/>
    </source>
</evidence>
<dbReference type="InterPro" id="IPR047187">
    <property type="entry name" value="SF1_C_Upf1"/>
</dbReference>
<evidence type="ECO:0000313" key="10">
    <source>
        <dbReference type="Proteomes" id="UP001222325"/>
    </source>
</evidence>
<evidence type="ECO:0000256" key="5">
    <source>
        <dbReference type="ARBA" id="ARBA00022840"/>
    </source>
</evidence>
<feature type="domain" description="DNA2/NAM7 helicase-like C-terminal" evidence="8">
    <location>
        <begin position="1177"/>
        <end position="1292"/>
    </location>
</feature>
<dbReference type="CDD" id="cd17934">
    <property type="entry name" value="DEXXQc_Upf1-like"/>
    <property type="match status" value="2"/>
</dbReference>
<keyword evidence="3 9" id="KW-0378">Hydrolase</keyword>
<evidence type="ECO:0000259" key="7">
    <source>
        <dbReference type="Pfam" id="PF13086"/>
    </source>
</evidence>
<dbReference type="Pfam" id="PF13604">
    <property type="entry name" value="AAA_30"/>
    <property type="match status" value="1"/>
</dbReference>
<dbReference type="InterPro" id="IPR027417">
    <property type="entry name" value="P-loop_NTPase"/>
</dbReference>
<dbReference type="Proteomes" id="UP001222325">
    <property type="component" value="Unassembled WGS sequence"/>
</dbReference>
<evidence type="ECO:0000256" key="6">
    <source>
        <dbReference type="SAM" id="MobiDB-lite"/>
    </source>
</evidence>
<evidence type="ECO:0000256" key="4">
    <source>
        <dbReference type="ARBA" id="ARBA00022806"/>
    </source>
</evidence>
<dbReference type="InterPro" id="IPR050534">
    <property type="entry name" value="Coronavir_polyprotein_1ab"/>
</dbReference>
<dbReference type="GO" id="GO:0016787">
    <property type="term" value="F:hydrolase activity"/>
    <property type="evidence" value="ECO:0007669"/>
    <property type="project" value="UniProtKB-KW"/>
</dbReference>
<keyword evidence="5" id="KW-0067">ATP-binding</keyword>
<dbReference type="CDD" id="cd18808">
    <property type="entry name" value="SF1_C_Upf1"/>
    <property type="match status" value="1"/>
</dbReference>
<feature type="domain" description="DNA2/NAM7 helicase helicase" evidence="7">
    <location>
        <begin position="1077"/>
        <end position="1124"/>
    </location>
</feature>
<proteinExistence type="inferred from homology"/>
<evidence type="ECO:0000256" key="1">
    <source>
        <dbReference type="ARBA" id="ARBA00007913"/>
    </source>
</evidence>
<dbReference type="Gene3D" id="3.40.50.300">
    <property type="entry name" value="P-loop containing nucleotide triphosphate hydrolases"/>
    <property type="match status" value="4"/>
</dbReference>
<dbReference type="PANTHER" id="PTHR43788">
    <property type="entry name" value="DNA2/NAM7 HELICASE FAMILY MEMBER"/>
    <property type="match status" value="1"/>
</dbReference>
<keyword evidence="2" id="KW-0547">Nucleotide-binding</keyword>
<dbReference type="InterPro" id="IPR041677">
    <property type="entry name" value="DNA2/NAM7_AAA_11"/>
</dbReference>
<dbReference type="GO" id="GO:0005524">
    <property type="term" value="F:ATP binding"/>
    <property type="evidence" value="ECO:0007669"/>
    <property type="project" value="UniProtKB-KW"/>
</dbReference>
<protein>
    <submittedName>
        <fullName evidence="9">P-loop containing nucleoside triphosphate hydrolase protein</fullName>
    </submittedName>
</protein>
<organism evidence="9 10">
    <name type="scientific">Mycena belliarum</name>
    <dbReference type="NCBI Taxonomy" id="1033014"/>
    <lineage>
        <taxon>Eukaryota</taxon>
        <taxon>Fungi</taxon>
        <taxon>Dikarya</taxon>
        <taxon>Basidiomycota</taxon>
        <taxon>Agaricomycotina</taxon>
        <taxon>Agaricomycetes</taxon>
        <taxon>Agaricomycetidae</taxon>
        <taxon>Agaricales</taxon>
        <taxon>Marasmiineae</taxon>
        <taxon>Mycenaceae</taxon>
        <taxon>Mycena</taxon>
    </lineage>
</organism>
<comment type="similarity">
    <text evidence="1">Belongs to the DNA2/NAM7 helicase family.</text>
</comment>
<dbReference type="PANTHER" id="PTHR43788:SF8">
    <property type="entry name" value="DNA-BINDING PROTEIN SMUBP-2"/>
    <property type="match status" value="1"/>
</dbReference>
<dbReference type="Pfam" id="PF13087">
    <property type="entry name" value="AAA_12"/>
    <property type="match status" value="2"/>
</dbReference>
<dbReference type="EMBL" id="JARJCN010000001">
    <property type="protein sequence ID" value="KAJ7104047.1"/>
    <property type="molecule type" value="Genomic_DNA"/>
</dbReference>
<evidence type="ECO:0000259" key="8">
    <source>
        <dbReference type="Pfam" id="PF13087"/>
    </source>
</evidence>
<accession>A0AAD6UI60</accession>
<feature type="region of interest" description="Disordered" evidence="6">
    <location>
        <begin position="789"/>
        <end position="815"/>
    </location>
</feature>
<dbReference type="InterPro" id="IPR041679">
    <property type="entry name" value="DNA2/NAM7-like_C"/>
</dbReference>
<evidence type="ECO:0000256" key="3">
    <source>
        <dbReference type="ARBA" id="ARBA00022801"/>
    </source>
</evidence>
<gene>
    <name evidence="9" type="ORF">B0H15DRAFT_794910</name>
</gene>
<dbReference type="SUPFAM" id="SSF52540">
    <property type="entry name" value="P-loop containing nucleoside triphosphate hydrolases"/>
    <property type="match status" value="2"/>
</dbReference>
<reference evidence="9" key="1">
    <citation type="submission" date="2023-03" db="EMBL/GenBank/DDBJ databases">
        <title>Massive genome expansion in bonnet fungi (Mycena s.s.) driven by repeated elements and novel gene families across ecological guilds.</title>
        <authorList>
            <consortium name="Lawrence Berkeley National Laboratory"/>
            <person name="Harder C.B."/>
            <person name="Miyauchi S."/>
            <person name="Viragh M."/>
            <person name="Kuo A."/>
            <person name="Thoen E."/>
            <person name="Andreopoulos B."/>
            <person name="Lu D."/>
            <person name="Skrede I."/>
            <person name="Drula E."/>
            <person name="Henrissat B."/>
            <person name="Morin E."/>
            <person name="Kohler A."/>
            <person name="Barry K."/>
            <person name="LaButti K."/>
            <person name="Morin E."/>
            <person name="Salamov A."/>
            <person name="Lipzen A."/>
            <person name="Mereny Z."/>
            <person name="Hegedus B."/>
            <person name="Baldrian P."/>
            <person name="Stursova M."/>
            <person name="Weitz H."/>
            <person name="Taylor A."/>
            <person name="Grigoriev I.V."/>
            <person name="Nagy L.G."/>
            <person name="Martin F."/>
            <person name="Kauserud H."/>
        </authorList>
    </citation>
    <scope>NUCLEOTIDE SEQUENCE</scope>
    <source>
        <strain evidence="9">CBHHK173m</strain>
    </source>
</reference>